<evidence type="ECO:0000313" key="1">
    <source>
        <dbReference type="EMBL" id="KAG8171336.1"/>
    </source>
</evidence>
<dbReference type="InterPro" id="IPR050951">
    <property type="entry name" value="Retrovirus_Pol_polyprotein"/>
</dbReference>
<protein>
    <recommendedName>
        <fullName evidence="3">Integrase catalytic domain-containing protein</fullName>
    </recommendedName>
</protein>
<comment type="caution">
    <text evidence="1">The sequence shown here is derived from an EMBL/GenBank/DDBJ whole genome shotgun (WGS) entry which is preliminary data.</text>
</comment>
<dbReference type="InterPro" id="IPR012337">
    <property type="entry name" value="RNaseH-like_sf"/>
</dbReference>
<dbReference type="EMBL" id="JAFNEN010004133">
    <property type="protein sequence ID" value="KAG8171336.1"/>
    <property type="molecule type" value="Genomic_DNA"/>
</dbReference>
<evidence type="ECO:0000313" key="2">
    <source>
        <dbReference type="Proteomes" id="UP000827092"/>
    </source>
</evidence>
<dbReference type="AlphaFoldDB" id="A0AAV6TI71"/>
<accession>A0AAV6TI71</accession>
<name>A0AAV6TI71_9ARAC</name>
<dbReference type="SUPFAM" id="SSF53098">
    <property type="entry name" value="Ribonuclease H-like"/>
    <property type="match status" value="1"/>
</dbReference>
<dbReference type="PANTHER" id="PTHR37984:SF7">
    <property type="entry name" value="INTEGRASE CATALYTIC DOMAIN-CONTAINING PROTEIN"/>
    <property type="match status" value="1"/>
</dbReference>
<reference evidence="1 2" key="1">
    <citation type="journal article" date="2022" name="Nat. Ecol. Evol.">
        <title>A masculinizing supergene underlies an exaggerated male reproductive morph in a spider.</title>
        <authorList>
            <person name="Hendrickx F."/>
            <person name="De Corte Z."/>
            <person name="Sonet G."/>
            <person name="Van Belleghem S.M."/>
            <person name="Kostlbacher S."/>
            <person name="Vangestel C."/>
        </authorList>
    </citation>
    <scope>NUCLEOTIDE SEQUENCE [LARGE SCALE GENOMIC DNA]</scope>
    <source>
        <strain evidence="1">W744_W776</strain>
    </source>
</reference>
<dbReference type="InterPro" id="IPR036397">
    <property type="entry name" value="RNaseH_sf"/>
</dbReference>
<sequence>MKAVQQYIQEGWPKDRQSVSVLAKPYWNLQSELHIEGGLICRGQRLVIPRACRKEILQRIHVGHREFNKFCKDWDIFFNPSSPGFPRSNGQVERGVQTVKNSLIKAAHDNSDPHLVLMEYRNTPMDGLPSPAEILKGSFGFVL</sequence>
<organism evidence="1 2">
    <name type="scientific">Oedothorax gibbosus</name>
    <dbReference type="NCBI Taxonomy" id="931172"/>
    <lineage>
        <taxon>Eukaryota</taxon>
        <taxon>Metazoa</taxon>
        <taxon>Ecdysozoa</taxon>
        <taxon>Arthropoda</taxon>
        <taxon>Chelicerata</taxon>
        <taxon>Arachnida</taxon>
        <taxon>Araneae</taxon>
        <taxon>Araneomorphae</taxon>
        <taxon>Entelegynae</taxon>
        <taxon>Araneoidea</taxon>
        <taxon>Linyphiidae</taxon>
        <taxon>Erigoninae</taxon>
        <taxon>Oedothorax</taxon>
    </lineage>
</organism>
<dbReference type="Gene3D" id="3.30.420.10">
    <property type="entry name" value="Ribonuclease H-like superfamily/Ribonuclease H"/>
    <property type="match status" value="1"/>
</dbReference>
<proteinExistence type="predicted"/>
<dbReference type="Proteomes" id="UP000827092">
    <property type="component" value="Unassembled WGS sequence"/>
</dbReference>
<dbReference type="PANTHER" id="PTHR37984">
    <property type="entry name" value="PROTEIN CBG26694"/>
    <property type="match status" value="1"/>
</dbReference>
<gene>
    <name evidence="1" type="ORF">JTE90_018048</name>
</gene>
<dbReference type="GO" id="GO:0003676">
    <property type="term" value="F:nucleic acid binding"/>
    <property type="evidence" value="ECO:0007669"/>
    <property type="project" value="InterPro"/>
</dbReference>
<keyword evidence="2" id="KW-1185">Reference proteome</keyword>
<evidence type="ECO:0008006" key="3">
    <source>
        <dbReference type="Google" id="ProtNLM"/>
    </source>
</evidence>